<dbReference type="Gene3D" id="2.40.128.110">
    <property type="entry name" value="Lipid/polyisoprenoid-binding, YceI-like"/>
    <property type="match status" value="1"/>
</dbReference>
<comment type="caution">
    <text evidence="3">The sequence shown here is derived from an EMBL/GenBank/DDBJ whole genome shotgun (WGS) entry which is preliminary data.</text>
</comment>
<evidence type="ECO:0000313" key="4">
    <source>
        <dbReference type="Proteomes" id="UP000622707"/>
    </source>
</evidence>
<dbReference type="EMBL" id="JAEQND010000008">
    <property type="protein sequence ID" value="MBL0426633.1"/>
    <property type="molecule type" value="Genomic_DNA"/>
</dbReference>
<feature type="domain" description="Lipid/polyisoprenoid-binding YceI-like" evidence="2">
    <location>
        <begin position="40"/>
        <end position="203"/>
    </location>
</feature>
<evidence type="ECO:0000313" key="3">
    <source>
        <dbReference type="EMBL" id="MBL0426633.1"/>
    </source>
</evidence>
<dbReference type="PANTHER" id="PTHR34406">
    <property type="entry name" value="PROTEIN YCEI"/>
    <property type="match status" value="1"/>
</dbReference>
<keyword evidence="1" id="KW-0732">Signal</keyword>
<protein>
    <submittedName>
        <fullName evidence="3">YceI family protein</fullName>
    </submittedName>
</protein>
<dbReference type="SMART" id="SM00867">
    <property type="entry name" value="YceI"/>
    <property type="match status" value="1"/>
</dbReference>
<dbReference type="InterPro" id="IPR036761">
    <property type="entry name" value="TTHA0802/YceI-like_sf"/>
</dbReference>
<dbReference type="SUPFAM" id="SSF101874">
    <property type="entry name" value="YceI-like"/>
    <property type="match status" value="1"/>
</dbReference>
<dbReference type="Pfam" id="PF04264">
    <property type="entry name" value="YceI"/>
    <property type="match status" value="1"/>
</dbReference>
<gene>
    <name evidence="3" type="ORF">JI746_16075</name>
</gene>
<dbReference type="RefSeq" id="WP_201690847.1">
    <property type="nucleotide sequence ID" value="NZ_JAEQND010000008.1"/>
</dbReference>
<evidence type="ECO:0000256" key="1">
    <source>
        <dbReference type="SAM" id="SignalP"/>
    </source>
</evidence>
<dbReference type="InterPro" id="IPR007372">
    <property type="entry name" value="Lipid/polyisoprenoid-bd_YceI"/>
</dbReference>
<dbReference type="PANTHER" id="PTHR34406:SF1">
    <property type="entry name" value="PROTEIN YCEI"/>
    <property type="match status" value="1"/>
</dbReference>
<name>A0ABS1JR02_9BURK</name>
<evidence type="ECO:0000259" key="2">
    <source>
        <dbReference type="SMART" id="SM00867"/>
    </source>
</evidence>
<organism evidence="3 4">
    <name type="scientific">Ramlibacter alkalitolerans</name>
    <dbReference type="NCBI Taxonomy" id="2039631"/>
    <lineage>
        <taxon>Bacteria</taxon>
        <taxon>Pseudomonadati</taxon>
        <taxon>Pseudomonadota</taxon>
        <taxon>Betaproteobacteria</taxon>
        <taxon>Burkholderiales</taxon>
        <taxon>Comamonadaceae</taxon>
        <taxon>Ramlibacter</taxon>
    </lineage>
</organism>
<dbReference type="Proteomes" id="UP000622707">
    <property type="component" value="Unassembled WGS sequence"/>
</dbReference>
<sequence length="205" mass="21339">MTLRSTVAIAIAAAGLALSTVTFADGPTAPNAGAAAPAGTYKVDPAHSGAFFEIGHMGGISRFMGRFNDIAGDLVVDAPEKSKINVTIKTDSVDTNHDGLNKHLKSPDFFNAVQFPNLTFTSTAIKLDNKGEGTVAGNLTLHGVTKPVTLKLKHIGAGKGMKGEQRVGYVATGSIKRTDFGMNYAVPGAATDEVDLRIGIEAIKQ</sequence>
<accession>A0ABS1JR02</accession>
<proteinExistence type="predicted"/>
<feature type="signal peptide" evidence="1">
    <location>
        <begin position="1"/>
        <end position="24"/>
    </location>
</feature>
<feature type="chain" id="PRO_5047014505" evidence="1">
    <location>
        <begin position="25"/>
        <end position="205"/>
    </location>
</feature>
<reference evidence="3 4" key="1">
    <citation type="journal article" date="2017" name="Int. J. Syst. Evol. Microbiol.">
        <title>Ramlibacter alkalitolerans sp. nov., alkali-tolerant bacterium isolated from soil of ginseng.</title>
        <authorList>
            <person name="Lee D.H."/>
            <person name="Cha C.J."/>
        </authorList>
    </citation>
    <scope>NUCLEOTIDE SEQUENCE [LARGE SCALE GENOMIC DNA]</scope>
    <source>
        <strain evidence="3 4">KACC 19305</strain>
    </source>
</reference>
<keyword evidence="4" id="KW-1185">Reference proteome</keyword>